<accession>A0ABP0J456</accession>
<sequence>KEKPPEAPKEVPVAQTPVLSEEEQKKLQAEVGRKLQKLDGLPSDQSTCDMLSEFTVCMLVARKPPLEVETELASFLGKDYAAKVAAWFLKHVRHHYKPAAVLAGWK</sequence>
<comment type="caution">
    <text evidence="2">The sequence shown here is derived from an EMBL/GenBank/DDBJ whole genome shotgun (WGS) entry which is preliminary data.</text>
</comment>
<evidence type="ECO:0000313" key="3">
    <source>
        <dbReference type="Proteomes" id="UP001642464"/>
    </source>
</evidence>
<dbReference type="Proteomes" id="UP001642464">
    <property type="component" value="Unassembled WGS sequence"/>
</dbReference>
<organism evidence="2 3">
    <name type="scientific">Durusdinium trenchii</name>
    <dbReference type="NCBI Taxonomy" id="1381693"/>
    <lineage>
        <taxon>Eukaryota</taxon>
        <taxon>Sar</taxon>
        <taxon>Alveolata</taxon>
        <taxon>Dinophyceae</taxon>
        <taxon>Suessiales</taxon>
        <taxon>Symbiodiniaceae</taxon>
        <taxon>Durusdinium</taxon>
    </lineage>
</organism>
<keyword evidence="3" id="KW-1185">Reference proteome</keyword>
<evidence type="ECO:0000313" key="2">
    <source>
        <dbReference type="EMBL" id="CAK9009137.1"/>
    </source>
</evidence>
<feature type="non-terminal residue" evidence="2">
    <location>
        <position position="1"/>
    </location>
</feature>
<reference evidence="2 3" key="1">
    <citation type="submission" date="2024-02" db="EMBL/GenBank/DDBJ databases">
        <authorList>
            <person name="Chen Y."/>
            <person name="Shah S."/>
            <person name="Dougan E. K."/>
            <person name="Thang M."/>
            <person name="Chan C."/>
        </authorList>
    </citation>
    <scope>NUCLEOTIDE SEQUENCE [LARGE SCALE GENOMIC DNA]</scope>
</reference>
<proteinExistence type="predicted"/>
<name>A0ABP0J456_9DINO</name>
<evidence type="ECO:0000256" key="1">
    <source>
        <dbReference type="SAM" id="MobiDB-lite"/>
    </source>
</evidence>
<feature type="region of interest" description="Disordered" evidence="1">
    <location>
        <begin position="1"/>
        <end position="25"/>
    </location>
</feature>
<dbReference type="EMBL" id="CAXAMM010005918">
    <property type="protein sequence ID" value="CAK9009137.1"/>
    <property type="molecule type" value="Genomic_DNA"/>
</dbReference>
<gene>
    <name evidence="2" type="ORF">SCF082_LOCUS10188</name>
</gene>
<protein>
    <submittedName>
        <fullName evidence="2">Uncharacterized protein</fullName>
    </submittedName>
</protein>